<evidence type="ECO:0000313" key="7">
    <source>
        <dbReference type="Proteomes" id="UP000783934"/>
    </source>
</evidence>
<dbReference type="SUPFAM" id="SSF53850">
    <property type="entry name" value="Periplasmic binding protein-like II"/>
    <property type="match status" value="1"/>
</dbReference>
<keyword evidence="3 6" id="KW-0238">DNA-binding</keyword>
<dbReference type="Gene3D" id="3.40.190.10">
    <property type="entry name" value="Periplasmic binding protein-like II"/>
    <property type="match status" value="2"/>
</dbReference>
<dbReference type="InterPro" id="IPR000847">
    <property type="entry name" value="LysR_HTH_N"/>
</dbReference>
<proteinExistence type="inferred from homology"/>
<dbReference type="PROSITE" id="PS50931">
    <property type="entry name" value="HTH_LYSR"/>
    <property type="match status" value="1"/>
</dbReference>
<dbReference type="InterPro" id="IPR005119">
    <property type="entry name" value="LysR_subst-bd"/>
</dbReference>
<accession>A0ABX0WTC9</accession>
<protein>
    <submittedName>
        <fullName evidence="6">DNA-binding transcriptional LysR family regulator</fullName>
    </submittedName>
</protein>
<keyword evidence="7" id="KW-1185">Reference proteome</keyword>
<feature type="domain" description="HTH lysR-type" evidence="5">
    <location>
        <begin position="1"/>
        <end position="58"/>
    </location>
</feature>
<sequence length="306" mass="34905">MDLKQIRYFVAVAEARSFTLAAEQLHITQPPLSRQIQLLEQSLGVQLIERDSRPLQLTEAGRLFYEQSVQILLRIEHMQLATSRLGQSYQQRLTIGFAASSLYGGLPILIQSFRKTYPNIRLQFLELTSTEQLEALKSGRIDIGFGRVRVHDPAIARITFREERLALAMASTSPFALEKEPICLSALNHQTLITYPSQPRPSFADYVLNVLHDKRIYPADIQEVLSLQTALGLVSAGEGFCVIPTAARIRQDIFYRLIRDDDVSSPIIFSHRKKDNSWYIQAMQHLVHKMYVDHPELLHPDNCINP</sequence>
<dbReference type="GO" id="GO:0003677">
    <property type="term" value="F:DNA binding"/>
    <property type="evidence" value="ECO:0007669"/>
    <property type="project" value="UniProtKB-KW"/>
</dbReference>
<dbReference type="PRINTS" id="PR00039">
    <property type="entry name" value="HTHLYSR"/>
</dbReference>
<gene>
    <name evidence="6" type="ORF">GGR41_002295</name>
</gene>
<organism evidence="6 7">
    <name type="scientific">Paenalcaligenes hominis</name>
    <dbReference type="NCBI Taxonomy" id="643674"/>
    <lineage>
        <taxon>Bacteria</taxon>
        <taxon>Pseudomonadati</taxon>
        <taxon>Pseudomonadota</taxon>
        <taxon>Betaproteobacteria</taxon>
        <taxon>Burkholderiales</taxon>
        <taxon>Alcaligenaceae</taxon>
        <taxon>Paenalcaligenes</taxon>
    </lineage>
</organism>
<keyword evidence="2" id="KW-0805">Transcription regulation</keyword>
<comment type="caution">
    <text evidence="6">The sequence shown here is derived from an EMBL/GenBank/DDBJ whole genome shotgun (WGS) entry which is preliminary data.</text>
</comment>
<reference evidence="6 7" key="1">
    <citation type="submission" date="2020-03" db="EMBL/GenBank/DDBJ databases">
        <title>Genomic Encyclopedia of Type Strains, Phase IV (KMG-IV): sequencing the most valuable type-strain genomes for metagenomic binning, comparative biology and taxonomic classification.</title>
        <authorList>
            <person name="Goeker M."/>
        </authorList>
    </citation>
    <scope>NUCLEOTIDE SEQUENCE [LARGE SCALE GENOMIC DNA]</scope>
    <source>
        <strain evidence="6 7">DSM 26613</strain>
    </source>
</reference>
<evidence type="ECO:0000256" key="1">
    <source>
        <dbReference type="ARBA" id="ARBA00009437"/>
    </source>
</evidence>
<dbReference type="PANTHER" id="PTHR30346">
    <property type="entry name" value="TRANSCRIPTIONAL DUAL REGULATOR HCAR-RELATED"/>
    <property type="match status" value="1"/>
</dbReference>
<evidence type="ECO:0000256" key="4">
    <source>
        <dbReference type="ARBA" id="ARBA00023163"/>
    </source>
</evidence>
<dbReference type="Pfam" id="PF00126">
    <property type="entry name" value="HTH_1"/>
    <property type="match status" value="1"/>
</dbReference>
<evidence type="ECO:0000259" key="5">
    <source>
        <dbReference type="PROSITE" id="PS50931"/>
    </source>
</evidence>
<keyword evidence="4" id="KW-0804">Transcription</keyword>
<dbReference type="SUPFAM" id="SSF46785">
    <property type="entry name" value="Winged helix' DNA-binding domain"/>
    <property type="match status" value="1"/>
</dbReference>
<dbReference type="Pfam" id="PF03466">
    <property type="entry name" value="LysR_substrate"/>
    <property type="match status" value="1"/>
</dbReference>
<evidence type="ECO:0000256" key="3">
    <source>
        <dbReference type="ARBA" id="ARBA00023125"/>
    </source>
</evidence>
<dbReference type="InterPro" id="IPR036388">
    <property type="entry name" value="WH-like_DNA-bd_sf"/>
</dbReference>
<dbReference type="PANTHER" id="PTHR30346:SF17">
    <property type="entry name" value="LYSR FAMILY TRANSCRIPTIONAL REGULATOR"/>
    <property type="match status" value="1"/>
</dbReference>
<evidence type="ECO:0000313" key="6">
    <source>
        <dbReference type="EMBL" id="NJB66040.1"/>
    </source>
</evidence>
<dbReference type="Gene3D" id="1.10.10.10">
    <property type="entry name" value="Winged helix-like DNA-binding domain superfamily/Winged helix DNA-binding domain"/>
    <property type="match status" value="1"/>
</dbReference>
<name>A0ABX0WTC9_9BURK</name>
<dbReference type="RefSeq" id="WP_167661943.1">
    <property type="nucleotide sequence ID" value="NZ_BMCQ01000005.1"/>
</dbReference>
<dbReference type="InterPro" id="IPR036390">
    <property type="entry name" value="WH_DNA-bd_sf"/>
</dbReference>
<evidence type="ECO:0000256" key="2">
    <source>
        <dbReference type="ARBA" id="ARBA00023015"/>
    </source>
</evidence>
<dbReference type="EMBL" id="JAATIZ010000004">
    <property type="protein sequence ID" value="NJB66040.1"/>
    <property type="molecule type" value="Genomic_DNA"/>
</dbReference>
<dbReference type="Proteomes" id="UP000783934">
    <property type="component" value="Unassembled WGS sequence"/>
</dbReference>
<comment type="similarity">
    <text evidence="1">Belongs to the LysR transcriptional regulatory family.</text>
</comment>